<name>A0ABV6HUF3_9PAST</name>
<evidence type="ECO:0000256" key="9">
    <source>
        <dbReference type="ARBA" id="ARBA00023136"/>
    </source>
</evidence>
<reference evidence="12 13" key="1">
    <citation type="submission" date="2024-09" db="EMBL/GenBank/DDBJ databases">
        <authorList>
            <person name="Sun Q."/>
            <person name="Mori K."/>
        </authorList>
    </citation>
    <scope>NUCLEOTIDE SEQUENCE [LARGE SCALE GENOMIC DNA]</scope>
    <source>
        <strain evidence="12 13">CCM 7538</strain>
    </source>
</reference>
<feature type="transmembrane region" description="Helical" evidence="10">
    <location>
        <begin position="42"/>
        <end position="58"/>
    </location>
</feature>
<sequence length="808" mass="88479">MQDTEVSRAGCGKSFTSIILAILSLILIVAGIWLVALGGSPYYVLAGIVLAIVTFLWIKDRPSALWIYAVGFLVTLIWALWEVGSDFWALAPRVDIWFVLGIWLLIPFSNRLLSTQSGTKHAKQTLSVVMLIVLVTLGYSIFNDPQEINGEISRTQPAATKEIPGVAKEDWPAYGRTQGGERYSPLDQINVNNVKDLEVAWTYHTEDMKTENDSGETTYEVTPIKVGNKLFICTAHQFLDALDATTGKRLWRFNPHIGPTKRYQHLTCRGVSYYDAAMSAKMNAKSAAASDSVPSTLCPRKVLLPVNDGRLIAINADNGEICTDFGDKGTINLRQKMPYDYPGGYNPTSPPVVTASTIIIGGSVTDNLSNKEPSGVIRGYDVNSGKLKWVFDTGAEDPNAMPGENTDFVYNSPNAWAPLAYDAERDIVYVPTGVGTPDIWGGNRTQLKERYANSMLALDATTGKLIWNFQTTHHDLWDMDVPSQPSLGDFQMPDGQRVPAIYVLTKTGNLFVLNRETGKPLIPIEERSVPQTVLRGPQTTGEHYSATQPFTEINLAPPGKLTDKDMWGATMFDQLMCRIIFKGLNYEGIYTPPSENGTLVFPGNLGVFEWGGLSLNSDRQVAVMNPLALPFVSKLKKEDPNRPQTIKGSGTESGFQPMYGTPYSVSLEPFLSPLGLPCKQPGWGYIAGVDLTTHKIVWKKRIGTIRDSLPKLMQLPPLKIGVPGLGGVISTAGGVMFVAATQDNYIRAFDVSNGKQLWEARLPAGGQATPMTYMQDGKQYVVIMAGGHSSFGTKLGDALVAYKLPDKN</sequence>
<dbReference type="SMART" id="SM00564">
    <property type="entry name" value="PQQ"/>
    <property type="match status" value="5"/>
</dbReference>
<organism evidence="12 13">
    <name type="scientific">Gallibacterium melopsittaci</name>
    <dbReference type="NCBI Taxonomy" id="516063"/>
    <lineage>
        <taxon>Bacteria</taxon>
        <taxon>Pseudomonadati</taxon>
        <taxon>Pseudomonadota</taxon>
        <taxon>Gammaproteobacteria</taxon>
        <taxon>Pasteurellales</taxon>
        <taxon>Pasteurellaceae</taxon>
        <taxon>Gallibacterium</taxon>
    </lineage>
</organism>
<evidence type="ECO:0000256" key="2">
    <source>
        <dbReference type="ARBA" id="ARBA00004651"/>
    </source>
</evidence>
<feature type="transmembrane region" description="Helical" evidence="10">
    <location>
        <begin position="125"/>
        <end position="142"/>
    </location>
</feature>
<comment type="caution">
    <text evidence="12">The sequence shown here is derived from an EMBL/GenBank/DDBJ whole genome shotgun (WGS) entry which is preliminary data.</text>
</comment>
<keyword evidence="9 10" id="KW-0472">Membrane</keyword>
<feature type="transmembrane region" description="Helical" evidence="10">
    <location>
        <begin position="15"/>
        <end position="36"/>
    </location>
</feature>
<proteinExistence type="inferred from homology"/>
<evidence type="ECO:0000256" key="5">
    <source>
        <dbReference type="ARBA" id="ARBA00022692"/>
    </source>
</evidence>
<evidence type="ECO:0000256" key="4">
    <source>
        <dbReference type="ARBA" id="ARBA00022475"/>
    </source>
</evidence>
<evidence type="ECO:0000256" key="10">
    <source>
        <dbReference type="SAM" id="Phobius"/>
    </source>
</evidence>
<dbReference type="NCBIfam" id="TIGR03074">
    <property type="entry name" value="PQQ_membr_DH"/>
    <property type="match status" value="1"/>
</dbReference>
<dbReference type="Proteomes" id="UP001589769">
    <property type="component" value="Unassembled WGS sequence"/>
</dbReference>
<dbReference type="EMBL" id="JBHLWA010000011">
    <property type="protein sequence ID" value="MFC0322482.1"/>
    <property type="molecule type" value="Genomic_DNA"/>
</dbReference>
<comment type="similarity">
    <text evidence="3">Belongs to the bacterial PQQ dehydrogenase family.</text>
</comment>
<comment type="subcellular location">
    <subcellularLocation>
        <location evidence="2">Cell membrane</location>
        <topology evidence="2">Multi-pass membrane protein</topology>
    </subcellularLocation>
</comment>
<dbReference type="PROSITE" id="PS00364">
    <property type="entry name" value="BACTERIAL_PQQ_2"/>
    <property type="match status" value="1"/>
</dbReference>
<evidence type="ECO:0000256" key="7">
    <source>
        <dbReference type="ARBA" id="ARBA00022989"/>
    </source>
</evidence>
<evidence type="ECO:0000313" key="12">
    <source>
        <dbReference type="EMBL" id="MFC0322482.1"/>
    </source>
</evidence>
<feature type="domain" description="Pyrrolo-quinoline quinone repeat" evidence="11">
    <location>
        <begin position="171"/>
        <end position="781"/>
    </location>
</feature>
<evidence type="ECO:0000259" key="11">
    <source>
        <dbReference type="Pfam" id="PF01011"/>
    </source>
</evidence>
<accession>A0ABV6HUF3</accession>
<keyword evidence="4" id="KW-1003">Cell membrane</keyword>
<gene>
    <name evidence="12" type="ORF">ACFFHT_02715</name>
</gene>
<dbReference type="PANTHER" id="PTHR32303">
    <property type="entry name" value="QUINOPROTEIN ALCOHOL DEHYDROGENASE (CYTOCHROME C)"/>
    <property type="match status" value="1"/>
</dbReference>
<keyword evidence="8" id="KW-0560">Oxidoreductase</keyword>
<keyword evidence="13" id="KW-1185">Reference proteome</keyword>
<keyword evidence="7 10" id="KW-1133">Transmembrane helix</keyword>
<keyword evidence="6" id="KW-0634">PQQ</keyword>
<protein>
    <submittedName>
        <fullName evidence="12">Glucose/quinate/shikimate family membrane-bound PQQ-dependent dehydrogenase</fullName>
    </submittedName>
</protein>
<dbReference type="Pfam" id="PF01011">
    <property type="entry name" value="PQQ"/>
    <property type="match status" value="1"/>
</dbReference>
<evidence type="ECO:0000256" key="1">
    <source>
        <dbReference type="ARBA" id="ARBA00001931"/>
    </source>
</evidence>
<dbReference type="InterPro" id="IPR017511">
    <property type="entry name" value="PQQ_mDH"/>
</dbReference>
<dbReference type="Gene3D" id="2.140.10.10">
    <property type="entry name" value="Quinoprotein alcohol dehydrogenase-like superfamily"/>
    <property type="match status" value="2"/>
</dbReference>
<evidence type="ECO:0000256" key="8">
    <source>
        <dbReference type="ARBA" id="ARBA00023002"/>
    </source>
</evidence>
<dbReference type="InterPro" id="IPR002372">
    <property type="entry name" value="PQQ_rpt_dom"/>
</dbReference>
<dbReference type="SUPFAM" id="SSF50998">
    <property type="entry name" value="Quinoprotein alcohol dehydrogenase-like"/>
    <property type="match status" value="1"/>
</dbReference>
<dbReference type="InterPro" id="IPR001479">
    <property type="entry name" value="Quinoprotein_DH_CS"/>
</dbReference>
<comment type="cofactor">
    <cofactor evidence="1">
        <name>pyrroloquinoline quinone</name>
        <dbReference type="ChEBI" id="CHEBI:58442"/>
    </cofactor>
</comment>
<feature type="transmembrane region" description="Helical" evidence="10">
    <location>
        <begin position="96"/>
        <end position="113"/>
    </location>
</feature>
<evidence type="ECO:0000313" key="13">
    <source>
        <dbReference type="Proteomes" id="UP001589769"/>
    </source>
</evidence>
<dbReference type="CDD" id="cd10280">
    <property type="entry name" value="PQQ_mGDH"/>
    <property type="match status" value="1"/>
</dbReference>
<evidence type="ECO:0000256" key="3">
    <source>
        <dbReference type="ARBA" id="ARBA00008156"/>
    </source>
</evidence>
<keyword evidence="5 10" id="KW-0812">Transmembrane</keyword>
<feature type="transmembrane region" description="Helical" evidence="10">
    <location>
        <begin position="65"/>
        <end position="84"/>
    </location>
</feature>
<dbReference type="InterPro" id="IPR011047">
    <property type="entry name" value="Quinoprotein_ADH-like_sf"/>
</dbReference>
<dbReference type="InterPro" id="IPR018391">
    <property type="entry name" value="PQQ_b-propeller_rpt"/>
</dbReference>
<dbReference type="PANTHER" id="PTHR32303:SF4">
    <property type="entry name" value="QUINOPROTEIN GLUCOSE DEHYDROGENASE"/>
    <property type="match status" value="1"/>
</dbReference>
<evidence type="ECO:0000256" key="6">
    <source>
        <dbReference type="ARBA" id="ARBA00022891"/>
    </source>
</evidence>
<dbReference type="RefSeq" id="WP_382373249.1">
    <property type="nucleotide sequence ID" value="NZ_JBHLWA010000011.1"/>
</dbReference>